<accession>A0AAW1NN36</accession>
<dbReference type="SMART" id="SM00320">
    <property type="entry name" value="WD40"/>
    <property type="match status" value="5"/>
</dbReference>
<dbReference type="GO" id="GO:0048188">
    <property type="term" value="C:Set1C/COMPASS complex"/>
    <property type="evidence" value="ECO:0007669"/>
    <property type="project" value="TreeGrafter"/>
</dbReference>
<sequence length="279" mass="31199">MQLTDEVVKGFEKTRVFKDYGNKRINSLDFHRAEDWLAVAGDDDSLHLYNTQTGTQHKLLHSKKYGLGQIRFTHAPDAVLHASTRGSEHYVRYLSMHENNYLRYFRGHSARVTSLSMSPRSDLFLSAALDNEVRLWDLRANQCQGYLRTPGPPCAAFDQQGLVFCVGIDSGILKLYDARNFQQGPFSTFTISAEVNSPTPLTGLSFSSNGQLLCAAAGARLYLVDAYSGDTRFMFETGAPEGSTPFEPAFSPDNQYLLSGCEDRRVRVWRTDTGQLVSS</sequence>
<dbReference type="PROSITE" id="PS50294">
    <property type="entry name" value="WD_REPEATS_REGION"/>
    <property type="match status" value="2"/>
</dbReference>
<dbReference type="InterPro" id="IPR001680">
    <property type="entry name" value="WD40_rpt"/>
</dbReference>
<dbReference type="InterPro" id="IPR015943">
    <property type="entry name" value="WD40/YVTN_repeat-like_dom_sf"/>
</dbReference>
<keyword evidence="4" id="KW-0677">Repeat</keyword>
<keyword evidence="3 6" id="KW-0853">WD repeat</keyword>
<name>A0AAW1NN36_9CHLO</name>
<comment type="caution">
    <text evidence="7">The sequence shown here is derived from an EMBL/GenBank/DDBJ whole genome shotgun (WGS) entry which is preliminary data.</text>
</comment>
<dbReference type="SUPFAM" id="SSF50978">
    <property type="entry name" value="WD40 repeat-like"/>
    <property type="match status" value="1"/>
</dbReference>
<feature type="repeat" description="WD" evidence="6">
    <location>
        <begin position="249"/>
        <end position="279"/>
    </location>
</feature>
<evidence type="ECO:0000256" key="6">
    <source>
        <dbReference type="PROSITE-ProRule" id="PRU00221"/>
    </source>
</evidence>
<evidence type="ECO:0000256" key="4">
    <source>
        <dbReference type="ARBA" id="ARBA00022737"/>
    </source>
</evidence>
<dbReference type="EMBL" id="JALJOQ010000249">
    <property type="protein sequence ID" value="KAK9787371.1"/>
    <property type="molecule type" value="Genomic_DNA"/>
</dbReference>
<evidence type="ECO:0000313" key="8">
    <source>
        <dbReference type="Proteomes" id="UP001465755"/>
    </source>
</evidence>
<dbReference type="PANTHER" id="PTHR19861">
    <property type="entry name" value="WD40 REPEAT PROTEIN SWD2"/>
    <property type="match status" value="1"/>
</dbReference>
<evidence type="ECO:0000256" key="2">
    <source>
        <dbReference type="ARBA" id="ARBA00005616"/>
    </source>
</evidence>
<evidence type="ECO:0000256" key="5">
    <source>
        <dbReference type="ARBA" id="ARBA00023242"/>
    </source>
</evidence>
<dbReference type="AlphaFoldDB" id="A0AAW1NN36"/>
<gene>
    <name evidence="7" type="ORF">WJX73_005201</name>
</gene>
<dbReference type="Pfam" id="PF00400">
    <property type="entry name" value="WD40"/>
    <property type="match status" value="3"/>
</dbReference>
<dbReference type="GO" id="GO:0003682">
    <property type="term" value="F:chromatin binding"/>
    <property type="evidence" value="ECO:0007669"/>
    <property type="project" value="TreeGrafter"/>
</dbReference>
<dbReference type="InterPro" id="IPR036322">
    <property type="entry name" value="WD40_repeat_dom_sf"/>
</dbReference>
<proteinExistence type="inferred from homology"/>
<dbReference type="Gene3D" id="2.130.10.10">
    <property type="entry name" value="YVTN repeat-like/Quinoprotein amine dehydrogenase"/>
    <property type="match status" value="1"/>
</dbReference>
<protein>
    <recommendedName>
        <fullName evidence="9">WD40 repeat-like protein</fullName>
    </recommendedName>
</protein>
<comment type="subcellular location">
    <subcellularLocation>
        <location evidence="1">Nucleus</location>
    </subcellularLocation>
</comment>
<comment type="similarity">
    <text evidence="2">Belongs to the WD repeat SWD2 family.</text>
</comment>
<dbReference type="GO" id="GO:0016070">
    <property type="term" value="P:RNA metabolic process"/>
    <property type="evidence" value="ECO:0007669"/>
    <property type="project" value="UniProtKB-ARBA"/>
</dbReference>
<dbReference type="PROSITE" id="PS50082">
    <property type="entry name" value="WD_REPEATS_2"/>
    <property type="match status" value="2"/>
</dbReference>
<organism evidence="7 8">
    <name type="scientific">Symbiochloris irregularis</name>
    <dbReference type="NCBI Taxonomy" id="706552"/>
    <lineage>
        <taxon>Eukaryota</taxon>
        <taxon>Viridiplantae</taxon>
        <taxon>Chlorophyta</taxon>
        <taxon>core chlorophytes</taxon>
        <taxon>Trebouxiophyceae</taxon>
        <taxon>Trebouxiales</taxon>
        <taxon>Trebouxiaceae</taxon>
        <taxon>Symbiochloris</taxon>
    </lineage>
</organism>
<dbReference type="Proteomes" id="UP001465755">
    <property type="component" value="Unassembled WGS sequence"/>
</dbReference>
<evidence type="ECO:0008006" key="9">
    <source>
        <dbReference type="Google" id="ProtNLM"/>
    </source>
</evidence>
<evidence type="ECO:0000313" key="7">
    <source>
        <dbReference type="EMBL" id="KAK9787371.1"/>
    </source>
</evidence>
<feature type="repeat" description="WD" evidence="6">
    <location>
        <begin position="105"/>
        <end position="146"/>
    </location>
</feature>
<reference evidence="7 8" key="1">
    <citation type="journal article" date="2024" name="Nat. Commun.">
        <title>Phylogenomics reveals the evolutionary origins of lichenization in chlorophyte algae.</title>
        <authorList>
            <person name="Puginier C."/>
            <person name="Libourel C."/>
            <person name="Otte J."/>
            <person name="Skaloud P."/>
            <person name="Haon M."/>
            <person name="Grisel S."/>
            <person name="Petersen M."/>
            <person name="Berrin J.G."/>
            <person name="Delaux P.M."/>
            <person name="Dal Grande F."/>
            <person name="Keller J."/>
        </authorList>
    </citation>
    <scope>NUCLEOTIDE SEQUENCE [LARGE SCALE GENOMIC DNA]</scope>
    <source>
        <strain evidence="7 8">SAG 2036</strain>
    </source>
</reference>
<keyword evidence="5" id="KW-0539">Nucleus</keyword>
<evidence type="ECO:0000256" key="3">
    <source>
        <dbReference type="ARBA" id="ARBA00022574"/>
    </source>
</evidence>
<dbReference type="InterPro" id="IPR037867">
    <property type="entry name" value="Swd2/WDR82"/>
</dbReference>
<keyword evidence="8" id="KW-1185">Reference proteome</keyword>
<dbReference type="PANTHER" id="PTHR19861:SF0">
    <property type="entry name" value="WD REPEAT-CONTAINING PROTEIN 82"/>
    <property type="match status" value="1"/>
</dbReference>
<evidence type="ECO:0000256" key="1">
    <source>
        <dbReference type="ARBA" id="ARBA00004123"/>
    </source>
</evidence>